<gene>
    <name evidence="2" type="ORF">RAMLITH_08820</name>
</gene>
<dbReference type="NCBIfam" id="TIGR02532">
    <property type="entry name" value="IV_pilin_GFxxxE"/>
    <property type="match status" value="1"/>
</dbReference>
<proteinExistence type="predicted"/>
<dbReference type="SUPFAM" id="SSF54523">
    <property type="entry name" value="Pili subunits"/>
    <property type="match status" value="1"/>
</dbReference>
<accession>A0A7X6I666</accession>
<reference evidence="2 3" key="1">
    <citation type="journal article" date="2020" name="Nature">
        <title>Bacterial chemolithoautotrophy via manganese oxidation.</title>
        <authorList>
            <person name="Yu H."/>
            <person name="Leadbetter J.R."/>
        </authorList>
    </citation>
    <scope>NUCLEOTIDE SEQUENCE [LARGE SCALE GENOMIC DNA]</scope>
    <source>
        <strain evidence="2 3">RBP-1</strain>
    </source>
</reference>
<dbReference type="Proteomes" id="UP000521868">
    <property type="component" value="Unassembled WGS sequence"/>
</dbReference>
<dbReference type="AlphaFoldDB" id="A0A7X6I666"/>
<evidence type="ECO:0000256" key="1">
    <source>
        <dbReference type="SAM" id="Phobius"/>
    </source>
</evidence>
<dbReference type="InterPro" id="IPR045584">
    <property type="entry name" value="Pilin-like"/>
</dbReference>
<organism evidence="2 3">
    <name type="scientific">Ramlibacter lithotrophicus</name>
    <dbReference type="NCBI Taxonomy" id="2606681"/>
    <lineage>
        <taxon>Bacteria</taxon>
        <taxon>Pseudomonadati</taxon>
        <taxon>Pseudomonadota</taxon>
        <taxon>Betaproteobacteria</taxon>
        <taxon>Burkholderiales</taxon>
        <taxon>Comamonadaceae</taxon>
        <taxon>Ramlibacter</taxon>
    </lineage>
</organism>
<sequence>MRGARAARGFTILELMITVAVVGILAAIALPAYHGYLQRAARAEAKAALLENAGFLERNFSESYRYHQDSNGHDLVLPVPSVPRDGGAPMYTITLDSAATGTSTFRIVAAPVAGSAATQDACGSLTLNQLGQKGVSGASRPASECWQR</sequence>
<keyword evidence="1" id="KW-0472">Membrane</keyword>
<keyword evidence="1" id="KW-0812">Transmembrane</keyword>
<keyword evidence="1" id="KW-1133">Transmembrane helix</keyword>
<dbReference type="Pfam" id="PF07963">
    <property type="entry name" value="N_methyl"/>
    <property type="match status" value="1"/>
</dbReference>
<evidence type="ECO:0000313" key="3">
    <source>
        <dbReference type="Proteomes" id="UP000521868"/>
    </source>
</evidence>
<dbReference type="Pfam" id="PF16732">
    <property type="entry name" value="ComP_DUS"/>
    <property type="match status" value="1"/>
</dbReference>
<dbReference type="Gene3D" id="3.30.700.10">
    <property type="entry name" value="Glycoprotein, Type 4 Pilin"/>
    <property type="match status" value="1"/>
</dbReference>
<protein>
    <submittedName>
        <fullName evidence="2">Prepilin-type N-terminal cleavage/methylation domain-containing protein</fullName>
    </submittedName>
</protein>
<name>A0A7X6I666_9BURK</name>
<dbReference type="RefSeq" id="WP_168106998.1">
    <property type="nucleotide sequence ID" value="NZ_VTOX01000002.1"/>
</dbReference>
<dbReference type="InterPro" id="IPR031982">
    <property type="entry name" value="PilE-like"/>
</dbReference>
<feature type="transmembrane region" description="Helical" evidence="1">
    <location>
        <begin position="12"/>
        <end position="33"/>
    </location>
</feature>
<dbReference type="InterPro" id="IPR012902">
    <property type="entry name" value="N_methyl_site"/>
</dbReference>
<keyword evidence="3" id="KW-1185">Reference proteome</keyword>
<comment type="caution">
    <text evidence="2">The sequence shown here is derived from an EMBL/GenBank/DDBJ whole genome shotgun (WGS) entry which is preliminary data.</text>
</comment>
<dbReference type="GO" id="GO:0043683">
    <property type="term" value="P:type IV pilus assembly"/>
    <property type="evidence" value="ECO:0007669"/>
    <property type="project" value="InterPro"/>
</dbReference>
<dbReference type="EMBL" id="VTOX01000002">
    <property type="protein sequence ID" value="NKE65920.1"/>
    <property type="molecule type" value="Genomic_DNA"/>
</dbReference>
<evidence type="ECO:0000313" key="2">
    <source>
        <dbReference type="EMBL" id="NKE65920.1"/>
    </source>
</evidence>